<evidence type="ECO:0000313" key="3">
    <source>
        <dbReference type="Proteomes" id="UP000766486"/>
    </source>
</evidence>
<feature type="signal peptide" evidence="1">
    <location>
        <begin position="1"/>
        <end position="26"/>
    </location>
</feature>
<organism evidence="2 3">
    <name type="scientific">Bionectria ochroleuca</name>
    <name type="common">Gliocladium roseum</name>
    <dbReference type="NCBI Taxonomy" id="29856"/>
    <lineage>
        <taxon>Eukaryota</taxon>
        <taxon>Fungi</taxon>
        <taxon>Dikarya</taxon>
        <taxon>Ascomycota</taxon>
        <taxon>Pezizomycotina</taxon>
        <taxon>Sordariomycetes</taxon>
        <taxon>Hypocreomycetidae</taxon>
        <taxon>Hypocreales</taxon>
        <taxon>Bionectriaceae</taxon>
        <taxon>Clonostachys</taxon>
    </lineage>
</organism>
<sequence length="65" mass="7172">MISRSPKIRMCLRGLAMSLVFLSLYTERQEGHGKTDSLAIRTGGKEEAGVCDVDEWDDDEPAKTG</sequence>
<feature type="chain" id="PRO_5046093977" evidence="1">
    <location>
        <begin position="27"/>
        <end position="65"/>
    </location>
</feature>
<comment type="caution">
    <text evidence="2">The sequence shown here is derived from an EMBL/GenBank/DDBJ whole genome shotgun (WGS) entry which is preliminary data.</text>
</comment>
<dbReference type="EMBL" id="CABFNS010000882">
    <property type="protein sequence ID" value="VUC34349.1"/>
    <property type="molecule type" value="Genomic_DNA"/>
</dbReference>
<proteinExistence type="predicted"/>
<dbReference type="Proteomes" id="UP000766486">
    <property type="component" value="Unassembled WGS sequence"/>
</dbReference>
<gene>
    <name evidence="2" type="ORF">CLO192961_LOCUS380531</name>
</gene>
<name>A0ABY6UT16_BIOOC</name>
<evidence type="ECO:0000256" key="1">
    <source>
        <dbReference type="SAM" id="SignalP"/>
    </source>
</evidence>
<accession>A0ABY6UT16</accession>
<keyword evidence="1" id="KW-0732">Signal</keyword>
<reference evidence="2 3" key="1">
    <citation type="submission" date="2019-06" db="EMBL/GenBank/DDBJ databases">
        <authorList>
            <person name="Broberg M."/>
        </authorList>
    </citation>
    <scope>NUCLEOTIDE SEQUENCE [LARGE SCALE GENOMIC DNA]</scope>
</reference>
<protein>
    <submittedName>
        <fullName evidence="2">Uncharacterized protein</fullName>
    </submittedName>
</protein>
<keyword evidence="3" id="KW-1185">Reference proteome</keyword>
<evidence type="ECO:0000313" key="2">
    <source>
        <dbReference type="EMBL" id="VUC34349.1"/>
    </source>
</evidence>